<dbReference type="EMBL" id="ML996085">
    <property type="protein sequence ID" value="KAF2153433.1"/>
    <property type="molecule type" value="Genomic_DNA"/>
</dbReference>
<keyword evidence="10" id="KW-1185">Reference proteome</keyword>
<dbReference type="InterPro" id="IPR040457">
    <property type="entry name" value="GCP_C"/>
</dbReference>
<evidence type="ECO:0000256" key="4">
    <source>
        <dbReference type="ARBA" id="ARBA00023212"/>
    </source>
</evidence>
<protein>
    <recommendedName>
        <fullName evidence="5">Spindle pole body component</fullName>
    </recommendedName>
</protein>
<dbReference type="Proteomes" id="UP000799439">
    <property type="component" value="Unassembled WGS sequence"/>
</dbReference>
<dbReference type="PANTHER" id="PTHR19302:SF33">
    <property type="entry name" value="GAMMA-TUBULIN COMPLEX COMPONENT 5"/>
    <property type="match status" value="1"/>
</dbReference>
<dbReference type="GO" id="GO:0005816">
    <property type="term" value="C:spindle pole body"/>
    <property type="evidence" value="ECO:0007669"/>
    <property type="project" value="UniProtKB-ARBA"/>
</dbReference>
<comment type="caution">
    <text evidence="9">The sequence shown here is derived from an EMBL/GenBank/DDBJ whole genome shotgun (WGS) entry which is preliminary data.</text>
</comment>
<evidence type="ECO:0000256" key="2">
    <source>
        <dbReference type="ARBA" id="ARBA00022490"/>
    </source>
</evidence>
<dbReference type="Pfam" id="PF17681">
    <property type="entry name" value="GCP_N_terminal"/>
    <property type="match status" value="1"/>
</dbReference>
<evidence type="ECO:0000256" key="5">
    <source>
        <dbReference type="RuleBase" id="RU363050"/>
    </source>
</evidence>
<dbReference type="GO" id="GO:0000278">
    <property type="term" value="P:mitotic cell cycle"/>
    <property type="evidence" value="ECO:0007669"/>
    <property type="project" value="TreeGrafter"/>
</dbReference>
<dbReference type="GO" id="GO:0000930">
    <property type="term" value="C:gamma-tubulin complex"/>
    <property type="evidence" value="ECO:0007669"/>
    <property type="project" value="TreeGrafter"/>
</dbReference>
<comment type="subcellular location">
    <subcellularLocation>
        <location evidence="5">Cytoplasm</location>
        <location evidence="5">Cytoskeleton</location>
        <location evidence="5">Microtubule organizing center</location>
    </subcellularLocation>
</comment>
<dbReference type="Pfam" id="PF04130">
    <property type="entry name" value="GCP_C_terminal"/>
    <property type="match status" value="1"/>
</dbReference>
<organism evidence="9 10">
    <name type="scientific">Myriangium duriaei CBS 260.36</name>
    <dbReference type="NCBI Taxonomy" id="1168546"/>
    <lineage>
        <taxon>Eukaryota</taxon>
        <taxon>Fungi</taxon>
        <taxon>Dikarya</taxon>
        <taxon>Ascomycota</taxon>
        <taxon>Pezizomycotina</taxon>
        <taxon>Dothideomycetes</taxon>
        <taxon>Dothideomycetidae</taxon>
        <taxon>Myriangiales</taxon>
        <taxon>Myriangiaceae</taxon>
        <taxon>Myriangium</taxon>
    </lineage>
</organism>
<dbReference type="InterPro" id="IPR007259">
    <property type="entry name" value="GCP"/>
</dbReference>
<proteinExistence type="inferred from homology"/>
<evidence type="ECO:0000259" key="8">
    <source>
        <dbReference type="Pfam" id="PF17681"/>
    </source>
</evidence>
<name>A0A9P4MHR2_9PEZI</name>
<dbReference type="GO" id="GO:0051011">
    <property type="term" value="F:microtubule minus-end binding"/>
    <property type="evidence" value="ECO:0007669"/>
    <property type="project" value="TreeGrafter"/>
</dbReference>
<dbReference type="Pfam" id="PF14609">
    <property type="entry name" value="GCP5-Mod21_N"/>
    <property type="match status" value="1"/>
</dbReference>
<feature type="domain" description="Gamma tubulin complex component C-terminal" evidence="6">
    <location>
        <begin position="600"/>
        <end position="808"/>
    </location>
</feature>
<dbReference type="GO" id="GO:0051321">
    <property type="term" value="P:meiotic cell cycle"/>
    <property type="evidence" value="ECO:0007669"/>
    <property type="project" value="TreeGrafter"/>
</dbReference>
<keyword evidence="4 5" id="KW-0206">Cytoskeleton</keyword>
<dbReference type="GO" id="GO:0051225">
    <property type="term" value="P:spindle assembly"/>
    <property type="evidence" value="ECO:0007669"/>
    <property type="project" value="TreeGrafter"/>
</dbReference>
<sequence length="812" mass="91242">MAHITQIADDCRHLVSRIIEQNGHSISESALEQQYKVALRDVRATHYPRTNQFDIEKRLDGLEEKFSVLNNDALSEALKRTRGELAATSYKYSPEILSLLLLLSDRPAEKTRIEDLSAKLPVLDYPSLTWQDILADDPQTEAGIWDYIEHGSHSSEYISHDEGHFVSKSATLEEDGFLERDLHRQLLLTHSATDAVQDVLSLRNNAAKAKSESTTTSDIQVIRYIIRSLQGLPAVSNTTGGSGLTSDHFGPKTLHTILKTVQEYSDNINWLLNWAHQDSTDALTQRLKHAALRWLQDVDVRLSRIEERCMDQDIDMTLSLQSVVDDITMALRPVVHLSELVQRSIDIKAPWQTLDALYNECALLDISNQISLLRSFSELFRSCLLIYLKSFELWMSSGSLERPFKQDFFISKVNQGQSDKSGTLWHGHFRITARDGTPDVVPFLAGQAEKIFRCGKSAAFQRALGQEPEKTPEAALYFTEEAIVHPAEDNYLSTFTDRFQLCLQAWLQDSFHVSAGRLNQILLSQHCLIEVIESVGKIMLGGDGAGMDNFGYALYEYVDAGIVIGDIGQSTLTALAQNAFDDHLRPAQLDGSLVICKSGGTDQDPIGAMSGFEVKLRFPWPLQNISREPEPIICQRAFPVLLGLHRARHKLAQLGIRELTATRHHSVTRLLKMRQKLRWLTDITYTCLCEAGAKYTASLVSEIKTAHDIESMVKAYDQFTIRVQTAFLLDDQGSTTIEKLAVIMKMVDHLCSIWPVAGAKQERLDHDRPEELTRMLINFDTTLSSFSSTLRSLESEASGTPNLLARLETCRG</sequence>
<dbReference type="CDD" id="cd22572">
    <property type="entry name" value="GCP5_NTD"/>
    <property type="match status" value="1"/>
</dbReference>
<feature type="domain" description="Gamma-Tubulin ring complex non-core subunit mod21 N-terminal" evidence="7">
    <location>
        <begin position="68"/>
        <end position="155"/>
    </location>
</feature>
<dbReference type="GO" id="GO:0043015">
    <property type="term" value="F:gamma-tubulin binding"/>
    <property type="evidence" value="ECO:0007669"/>
    <property type="project" value="InterPro"/>
</dbReference>
<dbReference type="GO" id="GO:0031122">
    <property type="term" value="P:cytoplasmic microtubule organization"/>
    <property type="evidence" value="ECO:0007669"/>
    <property type="project" value="TreeGrafter"/>
</dbReference>
<accession>A0A9P4MHR2</accession>
<dbReference type="PANTHER" id="PTHR19302">
    <property type="entry name" value="GAMMA TUBULIN COMPLEX PROTEIN"/>
    <property type="match status" value="1"/>
</dbReference>
<feature type="domain" description="Gamma tubulin complex component protein N-terminal" evidence="8">
    <location>
        <begin position="222"/>
        <end position="523"/>
    </location>
</feature>
<dbReference type="GO" id="GO:0007020">
    <property type="term" value="P:microtubule nucleation"/>
    <property type="evidence" value="ECO:0007669"/>
    <property type="project" value="InterPro"/>
</dbReference>
<evidence type="ECO:0000313" key="10">
    <source>
        <dbReference type="Proteomes" id="UP000799439"/>
    </source>
</evidence>
<dbReference type="AlphaFoldDB" id="A0A9P4MHR2"/>
<comment type="similarity">
    <text evidence="1 5">Belongs to the TUBGCP family.</text>
</comment>
<evidence type="ECO:0000259" key="7">
    <source>
        <dbReference type="Pfam" id="PF14609"/>
    </source>
</evidence>
<dbReference type="InterPro" id="IPR041470">
    <property type="entry name" value="GCP_N"/>
</dbReference>
<gene>
    <name evidence="9" type="ORF">K461DRAFT_293698</name>
</gene>
<dbReference type="OrthoDB" id="66546at2759"/>
<evidence type="ECO:0000259" key="6">
    <source>
        <dbReference type="Pfam" id="PF04130"/>
    </source>
</evidence>
<reference evidence="9" key="1">
    <citation type="journal article" date="2020" name="Stud. Mycol.">
        <title>101 Dothideomycetes genomes: a test case for predicting lifestyles and emergence of pathogens.</title>
        <authorList>
            <person name="Haridas S."/>
            <person name="Albert R."/>
            <person name="Binder M."/>
            <person name="Bloem J."/>
            <person name="Labutti K."/>
            <person name="Salamov A."/>
            <person name="Andreopoulos B."/>
            <person name="Baker S."/>
            <person name="Barry K."/>
            <person name="Bills G."/>
            <person name="Bluhm B."/>
            <person name="Cannon C."/>
            <person name="Castanera R."/>
            <person name="Culley D."/>
            <person name="Daum C."/>
            <person name="Ezra D."/>
            <person name="Gonzalez J."/>
            <person name="Henrissat B."/>
            <person name="Kuo A."/>
            <person name="Liang C."/>
            <person name="Lipzen A."/>
            <person name="Lutzoni F."/>
            <person name="Magnuson J."/>
            <person name="Mondo S."/>
            <person name="Nolan M."/>
            <person name="Ohm R."/>
            <person name="Pangilinan J."/>
            <person name="Park H.-J."/>
            <person name="Ramirez L."/>
            <person name="Alfaro M."/>
            <person name="Sun H."/>
            <person name="Tritt A."/>
            <person name="Yoshinaga Y."/>
            <person name="Zwiers L.-H."/>
            <person name="Turgeon B."/>
            <person name="Goodwin S."/>
            <person name="Spatafora J."/>
            <person name="Crous P."/>
            <person name="Grigoriev I."/>
        </authorList>
    </citation>
    <scope>NUCLEOTIDE SEQUENCE</scope>
    <source>
        <strain evidence="9">CBS 260.36</strain>
    </source>
</reference>
<dbReference type="InterPro" id="IPR042241">
    <property type="entry name" value="GCP_C_sf"/>
</dbReference>
<evidence type="ECO:0000313" key="9">
    <source>
        <dbReference type="EMBL" id="KAF2153433.1"/>
    </source>
</evidence>
<dbReference type="GO" id="GO:0005874">
    <property type="term" value="C:microtubule"/>
    <property type="evidence" value="ECO:0007669"/>
    <property type="project" value="UniProtKB-KW"/>
</dbReference>
<evidence type="ECO:0000256" key="3">
    <source>
        <dbReference type="ARBA" id="ARBA00022701"/>
    </source>
</evidence>
<dbReference type="GO" id="GO:0000922">
    <property type="term" value="C:spindle pole"/>
    <property type="evidence" value="ECO:0007669"/>
    <property type="project" value="InterPro"/>
</dbReference>
<evidence type="ECO:0000256" key="1">
    <source>
        <dbReference type="ARBA" id="ARBA00010337"/>
    </source>
</evidence>
<dbReference type="InterPro" id="IPR059169">
    <property type="entry name" value="GCP5_N_ext"/>
</dbReference>
<keyword evidence="2 5" id="KW-0963">Cytoplasm</keyword>
<dbReference type="InterPro" id="IPR032797">
    <property type="entry name" value="Mod21_N"/>
</dbReference>
<keyword evidence="3 5" id="KW-0493">Microtubule</keyword>
<dbReference type="Gene3D" id="1.20.120.1900">
    <property type="entry name" value="Gamma-tubulin complex, C-terminal domain"/>
    <property type="match status" value="1"/>
</dbReference>